<dbReference type="InterPro" id="IPR031983">
    <property type="entry name" value="DUF4786"/>
</dbReference>
<protein>
    <submittedName>
        <fullName evidence="2">Uncharacterized protein</fullName>
    </submittedName>
</protein>
<evidence type="ECO:0000313" key="2">
    <source>
        <dbReference type="EMBL" id="KAK6643367.1"/>
    </source>
</evidence>
<proteinExistence type="predicted"/>
<evidence type="ECO:0000256" key="1">
    <source>
        <dbReference type="SAM" id="MobiDB-lite"/>
    </source>
</evidence>
<dbReference type="EMBL" id="JAWJWE010000002">
    <property type="protein sequence ID" value="KAK6643367.1"/>
    <property type="molecule type" value="Genomic_DNA"/>
</dbReference>
<name>A0AAN8SBE9_POLSC</name>
<dbReference type="Pfam" id="PF16027">
    <property type="entry name" value="DUF4786"/>
    <property type="match status" value="2"/>
</dbReference>
<dbReference type="Proteomes" id="UP001372834">
    <property type="component" value="Unassembled WGS sequence"/>
</dbReference>
<sequence length="345" mass="39473">MSRGTRDLEENDDLHPFAKDQFGPFGPSKNWMIDMTVLRLFVILIAFTLARSRPTTESTHALLKRLGFDPVQRTQVNHHSKRVALETNKARYHNDIYSSNSDSRMFVVKLPPHSPYYSHMTPEKFKNEAVISAIEPPGSGEGGGSTGGPVSTSKQHSFRTNGKPGQIYHWNIPILKRLAPEKRGIVRTSNEDSKVYRIKIVPNQTTVKEAKPQQKDTNKKIKRKNKYEEKLDGIKSTKLHRNKLYRFSDSCPDGHCKNGTDPIVRIRGEEKPQNYHSVGTGNNKKMNDKYVNEVSKKTRTRGPNFYVPAIPKQNSFHKYFTGNGKLKSFYVIEKSKKPTRLHRLL</sequence>
<feature type="region of interest" description="Disordered" evidence="1">
    <location>
        <begin position="134"/>
        <end position="164"/>
    </location>
</feature>
<gene>
    <name evidence="2" type="ORF">RUM43_004872</name>
</gene>
<comment type="caution">
    <text evidence="2">The sequence shown here is derived from an EMBL/GenBank/DDBJ whole genome shotgun (WGS) entry which is preliminary data.</text>
</comment>
<reference evidence="2 3" key="1">
    <citation type="submission" date="2023-10" db="EMBL/GenBank/DDBJ databases">
        <title>Genomes of two closely related lineages of the louse Polyplax serrata with different host specificities.</title>
        <authorList>
            <person name="Martinu J."/>
            <person name="Tarabai H."/>
            <person name="Stefka J."/>
            <person name="Hypsa V."/>
        </authorList>
    </citation>
    <scope>NUCLEOTIDE SEQUENCE [LARGE SCALE GENOMIC DNA]</scope>
    <source>
        <strain evidence="2">HR10_N</strain>
    </source>
</reference>
<evidence type="ECO:0000313" key="3">
    <source>
        <dbReference type="Proteomes" id="UP001372834"/>
    </source>
</evidence>
<organism evidence="2 3">
    <name type="scientific">Polyplax serrata</name>
    <name type="common">Common mouse louse</name>
    <dbReference type="NCBI Taxonomy" id="468196"/>
    <lineage>
        <taxon>Eukaryota</taxon>
        <taxon>Metazoa</taxon>
        <taxon>Ecdysozoa</taxon>
        <taxon>Arthropoda</taxon>
        <taxon>Hexapoda</taxon>
        <taxon>Insecta</taxon>
        <taxon>Pterygota</taxon>
        <taxon>Neoptera</taxon>
        <taxon>Paraneoptera</taxon>
        <taxon>Psocodea</taxon>
        <taxon>Troctomorpha</taxon>
        <taxon>Phthiraptera</taxon>
        <taxon>Anoplura</taxon>
        <taxon>Polyplacidae</taxon>
        <taxon>Polyplax</taxon>
    </lineage>
</organism>
<accession>A0AAN8SBE9</accession>
<dbReference type="AlphaFoldDB" id="A0AAN8SBE9"/>